<proteinExistence type="inferred from homology"/>
<keyword evidence="8 12" id="KW-0297">G-protein coupled receptor</keyword>
<feature type="transmembrane region" description="Helical" evidence="12">
    <location>
        <begin position="209"/>
        <end position="227"/>
    </location>
</feature>
<feature type="transmembrane region" description="Helical" evidence="12">
    <location>
        <begin position="140"/>
        <end position="161"/>
    </location>
</feature>
<dbReference type="SUPFAM" id="SSF81321">
    <property type="entry name" value="Family A G protein-coupled receptor-like"/>
    <property type="match status" value="1"/>
</dbReference>
<evidence type="ECO:0000256" key="8">
    <source>
        <dbReference type="ARBA" id="ARBA00023040"/>
    </source>
</evidence>
<comment type="subcellular location">
    <subcellularLocation>
        <location evidence="1 12">Cell membrane</location>
        <topology evidence="1 12">Multi-pass membrane protein</topology>
    </subcellularLocation>
</comment>
<evidence type="ECO:0000313" key="14">
    <source>
        <dbReference type="Ensembl" id="ENSMAMP00000035546.2"/>
    </source>
</evidence>
<evidence type="ECO:0000256" key="3">
    <source>
        <dbReference type="ARBA" id="ARBA00022475"/>
    </source>
</evidence>
<keyword evidence="9 12" id="KW-0472">Membrane</keyword>
<evidence type="ECO:0000256" key="12">
    <source>
        <dbReference type="RuleBase" id="RU364061"/>
    </source>
</evidence>
<feature type="transmembrane region" description="Helical" evidence="12">
    <location>
        <begin position="99"/>
        <end position="120"/>
    </location>
</feature>
<sequence length="323" mass="36235">VSNKNLAIMGRRIIASPVQISFYFILLIMGILGNTTVVRVLGKSIFVDPTGTRNSDIIIFNMALSNLVVCLMRNTVLAISDLGLELSVSKLSCQFLMGVWVWLRSVNVWSTFFLSAFHLLTLRRVTPMFGNLQRGMSKPLLLSLGIIWFFNYICAIPAHIFSTKGGVNTTETLMLVSSTTRPVLSCVWNFSSTYSGLAYATTSMVIHEILPILLMIFTNICSIYTLYKHASRRSLVQDASVIKRIPAERRAAKVILMLITLFIASWGTSVISVTYFNYKRSSSSEFFLIITRFSNIIFIALSPAALAFGHRQLRSFIKSFLTY</sequence>
<keyword evidence="10 12" id="KW-0675">Receptor</keyword>
<dbReference type="STRING" id="205130.ENSMAMP00000035546"/>
<dbReference type="PRINTS" id="PR00237">
    <property type="entry name" value="GPCRRHODOPSN"/>
</dbReference>
<dbReference type="PROSITE" id="PS50262">
    <property type="entry name" value="G_PROTEIN_RECEP_F1_2"/>
    <property type="match status" value="1"/>
</dbReference>
<evidence type="ECO:0000256" key="1">
    <source>
        <dbReference type="ARBA" id="ARBA00004651"/>
    </source>
</evidence>
<dbReference type="Pfam" id="PF03402">
    <property type="entry name" value="V1R"/>
    <property type="match status" value="1"/>
</dbReference>
<keyword evidence="4 12" id="KW-0589">Pheromone response</keyword>
<dbReference type="AlphaFoldDB" id="A0A3Q3NHE5"/>
<dbReference type="InterPro" id="IPR017452">
    <property type="entry name" value="GPCR_Rhodpsn_7TM"/>
</dbReference>
<evidence type="ECO:0000256" key="6">
    <source>
        <dbReference type="ARBA" id="ARBA00022692"/>
    </source>
</evidence>
<feature type="transmembrane region" description="Helical" evidence="12">
    <location>
        <begin position="20"/>
        <end position="38"/>
    </location>
</feature>
<comment type="similarity">
    <text evidence="2 12">Belongs to the G-protein coupled receptor 1 family.</text>
</comment>
<keyword evidence="3 12" id="KW-1003">Cell membrane</keyword>
<dbReference type="GO" id="GO:0019236">
    <property type="term" value="P:response to pheromone"/>
    <property type="evidence" value="ECO:0007669"/>
    <property type="project" value="UniProtKB-KW"/>
</dbReference>
<dbReference type="CDD" id="cd00637">
    <property type="entry name" value="7tm_classA_rhodopsin-like"/>
    <property type="match status" value="1"/>
</dbReference>
<evidence type="ECO:0000256" key="2">
    <source>
        <dbReference type="ARBA" id="ARBA00010663"/>
    </source>
</evidence>
<dbReference type="Proteomes" id="UP000261640">
    <property type="component" value="Unplaced"/>
</dbReference>
<dbReference type="FunCoup" id="A0A3Q3NHE5">
    <property type="interactions" value="9"/>
</dbReference>
<keyword evidence="7 12" id="KW-1133">Transmembrane helix</keyword>
<feature type="domain" description="G-protein coupled receptors family 1 profile" evidence="13">
    <location>
        <begin position="33"/>
        <end position="306"/>
    </location>
</feature>
<keyword evidence="11 12" id="KW-0807">Transducer</keyword>
<evidence type="ECO:0000256" key="4">
    <source>
        <dbReference type="ARBA" id="ARBA00022507"/>
    </source>
</evidence>
<dbReference type="InParanoid" id="A0A3Q3NHE5"/>
<organism evidence="14 15">
    <name type="scientific">Mastacembelus armatus</name>
    <name type="common">zig-zag eel</name>
    <dbReference type="NCBI Taxonomy" id="205130"/>
    <lineage>
        <taxon>Eukaryota</taxon>
        <taxon>Metazoa</taxon>
        <taxon>Chordata</taxon>
        <taxon>Craniata</taxon>
        <taxon>Vertebrata</taxon>
        <taxon>Euteleostomi</taxon>
        <taxon>Actinopterygii</taxon>
        <taxon>Neopterygii</taxon>
        <taxon>Teleostei</taxon>
        <taxon>Neoteleostei</taxon>
        <taxon>Acanthomorphata</taxon>
        <taxon>Anabantaria</taxon>
        <taxon>Synbranchiformes</taxon>
        <taxon>Mastacembelidae</taxon>
        <taxon>Mastacembelus</taxon>
    </lineage>
</organism>
<evidence type="ECO:0000313" key="15">
    <source>
        <dbReference type="Proteomes" id="UP000261640"/>
    </source>
</evidence>
<evidence type="ECO:0000259" key="13">
    <source>
        <dbReference type="PROSITE" id="PS50262"/>
    </source>
</evidence>
<reference evidence="14" key="1">
    <citation type="submission" date="2025-08" db="UniProtKB">
        <authorList>
            <consortium name="Ensembl"/>
        </authorList>
    </citation>
    <scope>IDENTIFICATION</scope>
</reference>
<keyword evidence="6 12" id="KW-0812">Transmembrane</keyword>
<keyword evidence="15" id="KW-1185">Reference proteome</keyword>
<dbReference type="InterPro" id="IPR000276">
    <property type="entry name" value="GPCR_Rhodpsn"/>
</dbReference>
<evidence type="ECO:0000256" key="9">
    <source>
        <dbReference type="ARBA" id="ARBA00023136"/>
    </source>
</evidence>
<dbReference type="Ensembl" id="ENSMAMT00000036463.2">
    <property type="protein sequence ID" value="ENSMAMP00000035546.2"/>
    <property type="gene ID" value="ENSMAMG00000023900.2"/>
</dbReference>
<name>A0A3Q3NHE5_9TELE</name>
<feature type="transmembrane region" description="Helical" evidence="12">
    <location>
        <begin position="287"/>
        <end position="308"/>
    </location>
</feature>
<dbReference type="Gene3D" id="1.20.1070.10">
    <property type="entry name" value="Rhodopsin 7-helix transmembrane proteins"/>
    <property type="match status" value="1"/>
</dbReference>
<evidence type="ECO:0000256" key="5">
    <source>
        <dbReference type="ARBA" id="ARBA00022606"/>
    </source>
</evidence>
<dbReference type="GO" id="GO:0005886">
    <property type="term" value="C:plasma membrane"/>
    <property type="evidence" value="ECO:0007669"/>
    <property type="project" value="UniProtKB-SubCell"/>
</dbReference>
<keyword evidence="5" id="KW-0716">Sensory transduction</keyword>
<reference evidence="14" key="2">
    <citation type="submission" date="2025-09" db="UniProtKB">
        <authorList>
            <consortium name="Ensembl"/>
        </authorList>
    </citation>
    <scope>IDENTIFICATION</scope>
</reference>
<evidence type="ECO:0000256" key="7">
    <source>
        <dbReference type="ARBA" id="ARBA00022989"/>
    </source>
</evidence>
<dbReference type="GO" id="GO:0016503">
    <property type="term" value="F:pheromone receptor activity"/>
    <property type="evidence" value="ECO:0007669"/>
    <property type="project" value="InterPro"/>
</dbReference>
<dbReference type="PANTHER" id="PTHR11394">
    <property type="entry name" value="TASTE RECEPTOR TYPE 2"/>
    <property type="match status" value="1"/>
</dbReference>
<dbReference type="InterPro" id="IPR004072">
    <property type="entry name" value="Vmron_rcpt_1"/>
</dbReference>
<evidence type="ECO:0000256" key="10">
    <source>
        <dbReference type="ARBA" id="ARBA00023170"/>
    </source>
</evidence>
<feature type="transmembrane region" description="Helical" evidence="12">
    <location>
        <begin position="254"/>
        <end position="275"/>
    </location>
</feature>
<protein>
    <recommendedName>
        <fullName evidence="12">Vomeronasal type-1 receptor</fullName>
    </recommendedName>
</protein>
<accession>A0A3Q3NHE5</accession>
<dbReference type="GeneTree" id="ENSGT00650000093633"/>
<dbReference type="PANTHER" id="PTHR11394:SF137">
    <property type="entry name" value="C-X-C CHEMOKINE RECEPTOR TYPE 3 ISOFORM X1-RELATED"/>
    <property type="match status" value="1"/>
</dbReference>
<evidence type="ECO:0000256" key="11">
    <source>
        <dbReference type="ARBA" id="ARBA00023224"/>
    </source>
</evidence>